<dbReference type="AlphaFoldDB" id="A0A381S0G1"/>
<name>A0A381S0G1_9ZZZZ</name>
<organism evidence="1">
    <name type="scientific">marine metagenome</name>
    <dbReference type="NCBI Taxonomy" id="408172"/>
    <lineage>
        <taxon>unclassified sequences</taxon>
        <taxon>metagenomes</taxon>
        <taxon>ecological metagenomes</taxon>
    </lineage>
</organism>
<sequence>MLAGNPHETHPLYWTNPFPEIQTSIIALDQRNDELAIVTPDAIYSVKLGGNPVSLVTNEIEFNTIHTIAVAGPQNYTAVSDSVIYRIGNDKFEKQFSDAGYHFSSIFHYSSNILLGTSLGFALFDGTTFNHIAWGEPIVNSPDIIYLGQDKSMIMASQKGISILKEQNWKNASTVNYTLGLSTQIDLDYLNLNMGSRVSEIVENSDGSIYLGMQKSSSGGILLLDIKASIEIRDVFISPRLLQDKSGQYPLFTVNAMTFDKNGNLWVLSTNQEGKPLSVHFEDHSRNFSLEESGNLLSESMTAITKDNFNRVWVGAKSQLVMYKYTGDVYSPTDEIWVSEEINTGAFNSSVLCLNVSLNNRLWILTPAGLIYKDLQVSETNPVNQTGPKTTNSEIYPYFSNMAFDESSRIRFDPRGNIWITSQNGVHIVSENGEYWPDVNGLNESNSSILSDDVKDVAFDRDEGLAYIATNKGVSVIKIPFAEKKKTYNSVNIFPSPFRIPSSKPMTVDGLKDNSSIKIMTLSGEVLRSISNSEVQGYQAYWDGRDQSGKLVGTGVYLVAIYDKNGASSFEKVAVIRE</sequence>
<evidence type="ECO:0008006" key="2">
    <source>
        <dbReference type="Google" id="ProtNLM"/>
    </source>
</evidence>
<reference evidence="1" key="1">
    <citation type="submission" date="2018-05" db="EMBL/GenBank/DDBJ databases">
        <authorList>
            <person name="Lanie J.A."/>
            <person name="Ng W.-L."/>
            <person name="Kazmierczak K.M."/>
            <person name="Andrzejewski T.M."/>
            <person name="Davidsen T.M."/>
            <person name="Wayne K.J."/>
            <person name="Tettelin H."/>
            <person name="Glass J.I."/>
            <person name="Rusch D."/>
            <person name="Podicherti R."/>
            <person name="Tsui H.-C.T."/>
            <person name="Winkler M.E."/>
        </authorList>
    </citation>
    <scope>NUCLEOTIDE SEQUENCE</scope>
</reference>
<evidence type="ECO:0000313" key="1">
    <source>
        <dbReference type="EMBL" id="SUZ96914.1"/>
    </source>
</evidence>
<protein>
    <recommendedName>
        <fullName evidence="2">FlgD Ig-like domain-containing protein</fullName>
    </recommendedName>
</protein>
<gene>
    <name evidence="1" type="ORF">METZ01_LOCUS49768</name>
</gene>
<dbReference type="SUPFAM" id="SSF63829">
    <property type="entry name" value="Calcium-dependent phosphotriesterase"/>
    <property type="match status" value="2"/>
</dbReference>
<dbReference type="Gene3D" id="2.130.10.10">
    <property type="entry name" value="YVTN repeat-like/Quinoprotein amine dehydrogenase"/>
    <property type="match status" value="1"/>
</dbReference>
<accession>A0A381S0G1</accession>
<dbReference type="InterPro" id="IPR015943">
    <property type="entry name" value="WD40/YVTN_repeat-like_dom_sf"/>
</dbReference>
<dbReference type="EMBL" id="UINC01002460">
    <property type="protein sequence ID" value="SUZ96914.1"/>
    <property type="molecule type" value="Genomic_DNA"/>
</dbReference>
<dbReference type="Gene3D" id="2.60.40.4070">
    <property type="match status" value="1"/>
</dbReference>
<proteinExistence type="predicted"/>